<keyword evidence="2" id="KW-1185">Reference proteome</keyword>
<gene>
    <name evidence="1" type="ORF">KXJ69_03785</name>
</gene>
<organism evidence="1 2">
    <name type="scientific">Halomarinibacterium sedimenti</name>
    <dbReference type="NCBI Taxonomy" id="2857106"/>
    <lineage>
        <taxon>Bacteria</taxon>
        <taxon>Pseudomonadati</taxon>
        <taxon>Bacteroidota</taxon>
        <taxon>Flavobacteriia</taxon>
        <taxon>Flavobacteriales</taxon>
        <taxon>Flavobacteriaceae</taxon>
        <taxon>Halomarinibacterium</taxon>
    </lineage>
</organism>
<evidence type="ECO:0000313" key="2">
    <source>
        <dbReference type="Proteomes" id="UP001138686"/>
    </source>
</evidence>
<comment type="caution">
    <text evidence="1">The sequence shown here is derived from an EMBL/GenBank/DDBJ whole genome shotgun (WGS) entry which is preliminary data.</text>
</comment>
<evidence type="ECO:0008006" key="3">
    <source>
        <dbReference type="Google" id="ProtNLM"/>
    </source>
</evidence>
<sequence length="102" mass="11897">MKLLIITAITAFEEDIKQMLKEAEVTTFTYKHVTGYRDSTMDSIENNWFGYEMNENESVLFYAFLKKEKVDVFFDLVEQKNAKKESKSSIHVASINIEKINS</sequence>
<accession>A0A9X1FMC0</accession>
<evidence type="ECO:0000313" key="1">
    <source>
        <dbReference type="EMBL" id="MBW2937211.1"/>
    </source>
</evidence>
<proteinExistence type="predicted"/>
<reference evidence="1" key="1">
    <citation type="submission" date="2021-07" db="EMBL/GenBank/DDBJ databases">
        <title>Aureisphaera sp. CAU 1614 isolated from sea sediment.</title>
        <authorList>
            <person name="Kim W."/>
        </authorList>
    </citation>
    <scope>NUCLEOTIDE SEQUENCE</scope>
    <source>
        <strain evidence="1">CAU 1614</strain>
    </source>
</reference>
<dbReference type="AlphaFoldDB" id="A0A9X1FMC0"/>
<protein>
    <recommendedName>
        <fullName evidence="3">Nitrogen regulatory protein P-II</fullName>
    </recommendedName>
</protein>
<dbReference type="EMBL" id="JAHWDP010000001">
    <property type="protein sequence ID" value="MBW2937211.1"/>
    <property type="molecule type" value="Genomic_DNA"/>
</dbReference>
<name>A0A9X1FMC0_9FLAO</name>
<dbReference type="Proteomes" id="UP001138686">
    <property type="component" value="Unassembled WGS sequence"/>
</dbReference>